<feature type="transmembrane region" description="Helical" evidence="6">
    <location>
        <begin position="361"/>
        <end position="380"/>
    </location>
</feature>
<keyword evidence="8" id="KW-1185">Reference proteome</keyword>
<dbReference type="Proteomes" id="UP000199611">
    <property type="component" value="Unassembled WGS sequence"/>
</dbReference>
<evidence type="ECO:0000256" key="6">
    <source>
        <dbReference type="SAM" id="Phobius"/>
    </source>
</evidence>
<feature type="transmembrane region" description="Helical" evidence="6">
    <location>
        <begin position="222"/>
        <end position="243"/>
    </location>
</feature>
<proteinExistence type="predicted"/>
<organism evidence="7 8">
    <name type="scientific">Thermodesulforhabdus norvegica</name>
    <dbReference type="NCBI Taxonomy" id="39841"/>
    <lineage>
        <taxon>Bacteria</taxon>
        <taxon>Pseudomonadati</taxon>
        <taxon>Thermodesulfobacteriota</taxon>
        <taxon>Syntrophobacteria</taxon>
        <taxon>Syntrophobacterales</taxon>
        <taxon>Thermodesulforhabdaceae</taxon>
        <taxon>Thermodesulforhabdus</taxon>
    </lineage>
</organism>
<dbReference type="PANTHER" id="PTHR30250:SF11">
    <property type="entry name" value="O-ANTIGEN TRANSPORTER-RELATED"/>
    <property type="match status" value="1"/>
</dbReference>
<keyword evidence="4 6" id="KW-1133">Transmembrane helix</keyword>
<evidence type="ECO:0000313" key="8">
    <source>
        <dbReference type="Proteomes" id="UP000199611"/>
    </source>
</evidence>
<reference evidence="7 8" key="1">
    <citation type="submission" date="2016-10" db="EMBL/GenBank/DDBJ databases">
        <authorList>
            <person name="de Groot N.N."/>
        </authorList>
    </citation>
    <scope>NUCLEOTIDE SEQUENCE [LARGE SCALE GENOMIC DNA]</scope>
    <source>
        <strain evidence="7 8">DSM 9990</strain>
    </source>
</reference>
<dbReference type="RefSeq" id="WP_177193616.1">
    <property type="nucleotide sequence ID" value="NZ_FOUU01000008.1"/>
</dbReference>
<evidence type="ECO:0000256" key="2">
    <source>
        <dbReference type="ARBA" id="ARBA00022475"/>
    </source>
</evidence>
<feature type="transmembrane region" description="Helical" evidence="6">
    <location>
        <begin position="295"/>
        <end position="313"/>
    </location>
</feature>
<feature type="transmembrane region" description="Helical" evidence="6">
    <location>
        <begin position="386"/>
        <end position="408"/>
    </location>
</feature>
<feature type="transmembrane region" description="Helical" evidence="6">
    <location>
        <begin position="333"/>
        <end position="354"/>
    </location>
</feature>
<keyword evidence="3 6" id="KW-0812">Transmembrane</keyword>
<dbReference type="EMBL" id="FOUU01000008">
    <property type="protein sequence ID" value="SFM96788.1"/>
    <property type="molecule type" value="Genomic_DNA"/>
</dbReference>
<dbReference type="AlphaFoldDB" id="A0A1I4V6I5"/>
<gene>
    <name evidence="7" type="ORF">SAMN05660836_02134</name>
</gene>
<comment type="subcellular location">
    <subcellularLocation>
        <location evidence="1">Cell membrane</location>
        <topology evidence="1">Multi-pass membrane protein</topology>
    </subcellularLocation>
</comment>
<evidence type="ECO:0000256" key="5">
    <source>
        <dbReference type="ARBA" id="ARBA00023136"/>
    </source>
</evidence>
<dbReference type="PANTHER" id="PTHR30250">
    <property type="entry name" value="PST FAMILY PREDICTED COLANIC ACID TRANSPORTER"/>
    <property type="match status" value="1"/>
</dbReference>
<dbReference type="STRING" id="39841.SAMN05660836_02134"/>
<evidence type="ECO:0000256" key="3">
    <source>
        <dbReference type="ARBA" id="ARBA00022692"/>
    </source>
</evidence>
<dbReference type="GO" id="GO:0005886">
    <property type="term" value="C:plasma membrane"/>
    <property type="evidence" value="ECO:0007669"/>
    <property type="project" value="UniProtKB-SubCell"/>
</dbReference>
<name>A0A1I4V6I5_9BACT</name>
<dbReference type="InterPro" id="IPR002797">
    <property type="entry name" value="Polysacc_synth"/>
</dbReference>
<feature type="transmembrane region" description="Helical" evidence="6">
    <location>
        <begin position="180"/>
        <end position="201"/>
    </location>
</feature>
<keyword evidence="5 6" id="KW-0472">Membrane</keyword>
<feature type="transmembrane region" description="Helical" evidence="6">
    <location>
        <begin position="445"/>
        <end position="468"/>
    </location>
</feature>
<dbReference type="Pfam" id="PF01943">
    <property type="entry name" value="Polysacc_synt"/>
    <property type="match status" value="1"/>
</dbReference>
<feature type="transmembrane region" description="Helical" evidence="6">
    <location>
        <begin position="255"/>
        <end position="274"/>
    </location>
</feature>
<accession>A0A1I4V6I5</accession>
<dbReference type="PRINTS" id="PR00173">
    <property type="entry name" value="EDTRNSPORT"/>
</dbReference>
<feature type="transmembrane region" description="Helical" evidence="6">
    <location>
        <begin position="87"/>
        <end position="113"/>
    </location>
</feature>
<evidence type="ECO:0000313" key="7">
    <source>
        <dbReference type="EMBL" id="SFM96788.1"/>
    </source>
</evidence>
<feature type="transmembrane region" description="Helical" evidence="6">
    <location>
        <begin position="22"/>
        <end position="43"/>
    </location>
</feature>
<evidence type="ECO:0000256" key="4">
    <source>
        <dbReference type="ARBA" id="ARBA00022989"/>
    </source>
</evidence>
<feature type="transmembrane region" description="Helical" evidence="6">
    <location>
        <begin position="147"/>
        <end position="168"/>
    </location>
</feature>
<dbReference type="InterPro" id="IPR050833">
    <property type="entry name" value="Poly_Biosynth_Transport"/>
</dbReference>
<feature type="transmembrane region" description="Helical" evidence="6">
    <location>
        <begin position="420"/>
        <end position="439"/>
    </location>
</feature>
<keyword evidence="2" id="KW-1003">Cell membrane</keyword>
<evidence type="ECO:0000256" key="1">
    <source>
        <dbReference type="ARBA" id="ARBA00004651"/>
    </source>
</evidence>
<sequence length="481" mass="52897">MRSALQTGDLFNFIFSLSAQSIGRAVSIGSNIVVFLLVARILGADTLGQFAYFVTYASLLATLVDFGTGETAAKDLASLPEELRPAYWGNFLSLRVVLSILGVVIGIFLGGLLRQDIRRELIVASLSVPFVASRIFDPLYQIFGRPWYSSIASGAFGLFYLGASGFVFSLKKPGTFELAMAFLTAHVLYALVASLLALNLLKPRFSLNRVLLKKNLRIAVPLGISSIFTMINSRADTFMLAWLKGDRDVGLYNAAYKLVDIAATVVIVCTTPALPIVSRVASENSRKFAGLSRKIFSLMLIFLGPFALLTPLFSDPLMRWLYGDEFAPAATALNILAWVCLLVCFSVVSSMLCLTLDLVHFAWWSSALAALLNIFLNYHWIPEYGIIGSSWATLLCEILLLGITVGYLSEKERGTVPWSFFALYTPAMGLSWLIIYKLLHFPERMTILTVALKSGLCYFALVGVGFLCRRLVSAEGEKQKI</sequence>
<dbReference type="CDD" id="cd13128">
    <property type="entry name" value="MATE_Wzx_like"/>
    <property type="match status" value="1"/>
</dbReference>
<protein>
    <submittedName>
        <fullName evidence="7">Membrane protein involved in the export of O-antigen and teichoic acid</fullName>
    </submittedName>
</protein>